<dbReference type="CDD" id="cd03789">
    <property type="entry name" value="GT9_LPS_heptosyltransferase"/>
    <property type="match status" value="1"/>
</dbReference>
<protein>
    <submittedName>
        <fullName evidence="3">ADP-heptosyltransferase</fullName>
    </submittedName>
</protein>
<dbReference type="PANTHER" id="PTHR30160">
    <property type="entry name" value="TETRAACYLDISACCHARIDE 4'-KINASE-RELATED"/>
    <property type="match status" value="1"/>
</dbReference>
<dbReference type="GO" id="GO:0009244">
    <property type="term" value="P:lipopolysaccharide core region biosynthetic process"/>
    <property type="evidence" value="ECO:0007669"/>
    <property type="project" value="TreeGrafter"/>
</dbReference>
<evidence type="ECO:0000313" key="4">
    <source>
        <dbReference type="Proteomes" id="UP001310022"/>
    </source>
</evidence>
<keyword evidence="1" id="KW-0328">Glycosyltransferase</keyword>
<dbReference type="GO" id="GO:0005829">
    <property type="term" value="C:cytosol"/>
    <property type="evidence" value="ECO:0007669"/>
    <property type="project" value="TreeGrafter"/>
</dbReference>
<keyword evidence="2" id="KW-0808">Transferase</keyword>
<organism evidence="3 4">
    <name type="scientific">Persicobacter diffluens</name>
    <dbReference type="NCBI Taxonomy" id="981"/>
    <lineage>
        <taxon>Bacteria</taxon>
        <taxon>Pseudomonadati</taxon>
        <taxon>Bacteroidota</taxon>
        <taxon>Cytophagia</taxon>
        <taxon>Cytophagales</taxon>
        <taxon>Persicobacteraceae</taxon>
        <taxon>Persicobacter</taxon>
    </lineage>
</organism>
<dbReference type="PANTHER" id="PTHR30160:SF1">
    <property type="entry name" value="LIPOPOLYSACCHARIDE 1,2-N-ACETYLGLUCOSAMINETRANSFERASE-RELATED"/>
    <property type="match status" value="1"/>
</dbReference>
<evidence type="ECO:0000256" key="1">
    <source>
        <dbReference type="ARBA" id="ARBA00022676"/>
    </source>
</evidence>
<dbReference type="SUPFAM" id="SSF53756">
    <property type="entry name" value="UDP-Glycosyltransferase/glycogen phosphorylase"/>
    <property type="match status" value="1"/>
</dbReference>
<accession>A0AAN4VXN3</accession>
<name>A0AAN4VXN3_9BACT</name>
<dbReference type="InterPro" id="IPR002201">
    <property type="entry name" value="Glyco_trans_9"/>
</dbReference>
<keyword evidence="4" id="KW-1185">Reference proteome</keyword>
<gene>
    <name evidence="3" type="primary">rfaF</name>
    <name evidence="3" type="ORF">PEDI_13950</name>
</gene>
<proteinExistence type="predicted"/>
<dbReference type="EMBL" id="BQKE01000001">
    <property type="protein sequence ID" value="GJM60843.1"/>
    <property type="molecule type" value="Genomic_DNA"/>
</dbReference>
<evidence type="ECO:0000256" key="2">
    <source>
        <dbReference type="ARBA" id="ARBA00022679"/>
    </source>
</evidence>
<dbReference type="AlphaFoldDB" id="A0AAN4VXN3"/>
<dbReference type="Proteomes" id="UP001310022">
    <property type="component" value="Unassembled WGS sequence"/>
</dbReference>
<dbReference type="GO" id="GO:0008713">
    <property type="term" value="F:ADP-heptose-lipopolysaccharide heptosyltransferase activity"/>
    <property type="evidence" value="ECO:0007669"/>
    <property type="project" value="TreeGrafter"/>
</dbReference>
<evidence type="ECO:0000313" key="3">
    <source>
        <dbReference type="EMBL" id="GJM60843.1"/>
    </source>
</evidence>
<sequence>MQSAFIGDVILTTAALEKLHLYYPHAQIDFLVRKGNEGLVKDHPFLKKVYVFDKKGGKFKEMRRLISEIRAEEYDKVINFQRFFSSGLMAAASGAKEIIGFKKNPLSSAFDVKGEHHFSSMDSDYYIHEVERNQALLAAFTDDEKNQPKLYPTKEDYEKVAPYKNSDYVCMAPTSVWFTKQFPAERWVELMDKMPADLTIYLLGAPSDKDVCEQLKNQARHPHIVNLAGALPLLASAALMKDALLNYVNDSAPMHLCSAMNAPTVAIYCSTVPAFGYGPLADFNRIVEVEKPLECRPCGVHGHKKCPKGHFKCGFDIEMNALLKALEEAKAWRSDLMA</sequence>
<dbReference type="InterPro" id="IPR051199">
    <property type="entry name" value="LPS_LOS_Heptosyltrfase"/>
</dbReference>
<dbReference type="Gene3D" id="3.40.50.2000">
    <property type="entry name" value="Glycogen Phosphorylase B"/>
    <property type="match status" value="2"/>
</dbReference>
<comment type="caution">
    <text evidence="3">The sequence shown here is derived from an EMBL/GenBank/DDBJ whole genome shotgun (WGS) entry which is preliminary data.</text>
</comment>
<reference evidence="3 4" key="1">
    <citation type="submission" date="2021-12" db="EMBL/GenBank/DDBJ databases">
        <title>Genome sequencing of bacteria with rrn-lacking chromosome and rrn-plasmid.</title>
        <authorList>
            <person name="Anda M."/>
            <person name="Iwasaki W."/>
        </authorList>
    </citation>
    <scope>NUCLEOTIDE SEQUENCE [LARGE SCALE GENOMIC DNA]</scope>
    <source>
        <strain evidence="3 4">NBRC 15940</strain>
    </source>
</reference>
<dbReference type="Pfam" id="PF01075">
    <property type="entry name" value="Glyco_transf_9"/>
    <property type="match status" value="1"/>
</dbReference>